<dbReference type="InterPro" id="IPR000086">
    <property type="entry name" value="NUDIX_hydrolase_dom"/>
</dbReference>
<evidence type="ECO:0000256" key="3">
    <source>
        <dbReference type="ARBA" id="ARBA00005279"/>
    </source>
</evidence>
<gene>
    <name evidence="9" type="ORF">PAPYR_987</name>
</gene>
<dbReference type="PROSITE" id="PS00893">
    <property type="entry name" value="NUDIX_BOX"/>
    <property type="match status" value="1"/>
</dbReference>
<dbReference type="EMBL" id="JAPMOS010000003">
    <property type="protein sequence ID" value="KAJ4462364.1"/>
    <property type="molecule type" value="Genomic_DNA"/>
</dbReference>
<evidence type="ECO:0000259" key="8">
    <source>
        <dbReference type="PROSITE" id="PS51462"/>
    </source>
</evidence>
<dbReference type="Pfam" id="PF00293">
    <property type="entry name" value="NUDIX"/>
    <property type="match status" value="1"/>
</dbReference>
<proteinExistence type="inferred from homology"/>
<comment type="similarity">
    <text evidence="3">Belongs to the Nudix hydrolase family. DCP2 subfamily.</text>
</comment>
<dbReference type="PANTHER" id="PTHR23114:SF17">
    <property type="entry name" value="M7GPPPN-MRNA HYDROLASE"/>
    <property type="match status" value="1"/>
</dbReference>
<evidence type="ECO:0000313" key="10">
    <source>
        <dbReference type="Proteomes" id="UP001141327"/>
    </source>
</evidence>
<dbReference type="SUPFAM" id="SSF55811">
    <property type="entry name" value="Nudix"/>
    <property type="match status" value="1"/>
</dbReference>
<evidence type="ECO:0000256" key="7">
    <source>
        <dbReference type="ARBA" id="ARBA00022884"/>
    </source>
</evidence>
<dbReference type="Pfam" id="PF05026">
    <property type="entry name" value="DCP2"/>
    <property type="match status" value="1"/>
</dbReference>
<dbReference type="Gene3D" id="1.10.10.1050">
    <property type="entry name" value="Dcp2, box A domain"/>
    <property type="match status" value="1"/>
</dbReference>
<evidence type="ECO:0000256" key="6">
    <source>
        <dbReference type="ARBA" id="ARBA00022801"/>
    </source>
</evidence>
<dbReference type="SUPFAM" id="SSF140586">
    <property type="entry name" value="Dcp2 domain-like"/>
    <property type="match status" value="1"/>
</dbReference>
<protein>
    <submittedName>
        <fullName evidence="9">mRNA-decapping enzyme 2</fullName>
    </submittedName>
</protein>
<dbReference type="InterPro" id="IPR007722">
    <property type="entry name" value="DCP2_BoxA"/>
</dbReference>
<sequence>MQIPIDVIEDLYSRFIINQPKEEFESFDRIFYQTLVLRRFYSDECTGCSITPFESGKVDLISCLWLFLILRFLKCLLVQGYGAKSWGFPKGKVNLSETGLACAIREVIEEIGFDIGPYIHDPQRDRISRRATRDAQFAPQTRKEIGRIQWWPVDSLPHPSQRVSKFFQVAAFVPWCQGIKQR</sequence>
<reference evidence="9" key="1">
    <citation type="journal article" date="2022" name="bioRxiv">
        <title>Genomics of Preaxostyla Flagellates Illuminates Evolutionary Transitions and the Path Towards Mitochondrial Loss.</title>
        <authorList>
            <person name="Novak L.V.F."/>
            <person name="Treitli S.C."/>
            <person name="Pyrih J."/>
            <person name="Halakuc P."/>
            <person name="Pipaliya S.V."/>
            <person name="Vacek V."/>
            <person name="Brzon O."/>
            <person name="Soukal P."/>
            <person name="Eme L."/>
            <person name="Dacks J.B."/>
            <person name="Karnkowska A."/>
            <person name="Elias M."/>
            <person name="Hampl V."/>
        </authorList>
    </citation>
    <scope>NUCLEOTIDE SEQUENCE</scope>
    <source>
        <strain evidence="9">RCP-MX</strain>
    </source>
</reference>
<keyword evidence="5" id="KW-0479">Metal-binding</keyword>
<dbReference type="InterPro" id="IPR020084">
    <property type="entry name" value="NUDIX_hydrolase_CS"/>
</dbReference>
<accession>A0ABQ8UY90</accession>
<comment type="subcellular location">
    <subcellularLocation>
        <location evidence="2">Cytoplasm</location>
    </subcellularLocation>
</comment>
<comment type="cofactor">
    <cofactor evidence="1">
        <name>Mn(2+)</name>
        <dbReference type="ChEBI" id="CHEBI:29035"/>
    </cofactor>
</comment>
<dbReference type="PROSITE" id="PS51462">
    <property type="entry name" value="NUDIX"/>
    <property type="match status" value="1"/>
</dbReference>
<evidence type="ECO:0000256" key="2">
    <source>
        <dbReference type="ARBA" id="ARBA00004496"/>
    </source>
</evidence>
<comment type="caution">
    <text evidence="9">The sequence shown here is derived from an EMBL/GenBank/DDBJ whole genome shotgun (WGS) entry which is preliminary data.</text>
</comment>
<dbReference type="Proteomes" id="UP001141327">
    <property type="component" value="Unassembled WGS sequence"/>
</dbReference>
<keyword evidence="6" id="KW-0378">Hydrolase</keyword>
<dbReference type="Gene3D" id="3.90.79.10">
    <property type="entry name" value="Nucleoside Triphosphate Pyrophosphohydrolase"/>
    <property type="match status" value="1"/>
</dbReference>
<evidence type="ECO:0000313" key="9">
    <source>
        <dbReference type="EMBL" id="KAJ4462364.1"/>
    </source>
</evidence>
<organism evidence="9 10">
    <name type="scientific">Paratrimastix pyriformis</name>
    <dbReference type="NCBI Taxonomy" id="342808"/>
    <lineage>
        <taxon>Eukaryota</taxon>
        <taxon>Metamonada</taxon>
        <taxon>Preaxostyla</taxon>
        <taxon>Paratrimastigidae</taxon>
        <taxon>Paratrimastix</taxon>
    </lineage>
</organism>
<dbReference type="PANTHER" id="PTHR23114">
    <property type="entry name" value="M7GPPPN-MRNA HYDROLASE"/>
    <property type="match status" value="1"/>
</dbReference>
<name>A0ABQ8UY90_9EUKA</name>
<keyword evidence="7" id="KW-0694">RNA-binding</keyword>
<keyword evidence="10" id="KW-1185">Reference proteome</keyword>
<keyword evidence="4" id="KW-0963">Cytoplasm</keyword>
<dbReference type="InterPro" id="IPR036189">
    <property type="entry name" value="DCP2_BoxA_sf"/>
</dbReference>
<feature type="domain" description="Nudix hydrolase" evidence="8">
    <location>
        <begin position="59"/>
        <end position="173"/>
    </location>
</feature>
<evidence type="ECO:0000256" key="5">
    <source>
        <dbReference type="ARBA" id="ARBA00022723"/>
    </source>
</evidence>
<evidence type="ECO:0000256" key="4">
    <source>
        <dbReference type="ARBA" id="ARBA00022490"/>
    </source>
</evidence>
<evidence type="ECO:0000256" key="1">
    <source>
        <dbReference type="ARBA" id="ARBA00001936"/>
    </source>
</evidence>
<dbReference type="InterPro" id="IPR015797">
    <property type="entry name" value="NUDIX_hydrolase-like_dom_sf"/>
</dbReference>